<dbReference type="VEuPathDB" id="FungiDB:YALI1_F09177g"/>
<gene>
    <name evidence="5" type="ORF">B0I71DRAFT_134221</name>
    <name evidence="4" type="ORF">YALI1_F09177g</name>
</gene>
<sequence>MSSFSASSVSKRGSIVPPLAEDPAFVDSCDVLICGTGIVESILAAALAWQGSNVAHLDRNSIYGDSSAVLNLDELPRWVDEVNYESAVFSNAKLYQPRPLDSKKYFVDLTPRVLFAKSDMLQLLLKSRVYKYLEFRSLTNFHTYENDSFEKVPASKQDIFTSQQMSPVVKRQLMKFIKFTVEWERLYNVWGPYRDKPVVEFMTKEFQLEQTQIDELVQSIGLCSSNDVATPVALHRIKRYLVSLETYGAFPVVYSMYGSASELSQGFCRSAAVGGAVYKLNATLTGLDVDSKTAIFNDGSKVRWSEKLVVSEAQITEQVRSKIPSSNPEYQINHLTVIVNMDCKEWFAEGEDAAIIVFPVGSLSSGNTKTVQAICYGAESGQVPPGQCIWYLSTVQGGATGQRDLEEALSKMEASILRESTEDFEFQVDQSDVIFTPSGDPVLSSVKLGKSMKDFVPEKKLTYLIKLSYNQKTSIPPLEESIKDVAKNDGDESPVIVTSGAPTEITYDGIVEQVKKIYAQIVGSDDDFFDVDFEDDEEDELTGMAKQNKKQEDDDHVPDFGDDMEL</sequence>
<evidence type="ECO:0000313" key="7">
    <source>
        <dbReference type="Proteomes" id="UP000256601"/>
    </source>
</evidence>
<dbReference type="Pfam" id="PF00996">
    <property type="entry name" value="GDI"/>
    <property type="match status" value="1"/>
</dbReference>
<dbReference type="Proteomes" id="UP000256601">
    <property type="component" value="Unassembled WGS sequence"/>
</dbReference>
<accession>A0A1D8NM80</accession>
<protein>
    <recommendedName>
        <fullName evidence="2">Rab proteins geranylgeranyltransferase</fullName>
    </recommendedName>
</protein>
<comment type="similarity">
    <text evidence="1 2">Belongs to the Rab GDI family.</text>
</comment>
<dbReference type="SUPFAM" id="SSF54373">
    <property type="entry name" value="FAD-linked reductases, C-terminal domain"/>
    <property type="match status" value="1"/>
</dbReference>
<dbReference type="OMA" id="HQYLEFQ"/>
<dbReference type="Gene3D" id="3.30.519.10">
    <property type="entry name" value="Guanine Nucleotide Dissociation Inhibitor, domain 2"/>
    <property type="match status" value="1"/>
</dbReference>
<dbReference type="Gene3D" id="3.50.50.60">
    <property type="entry name" value="FAD/NAD(P)-binding domain"/>
    <property type="match status" value="2"/>
</dbReference>
<dbReference type="AlphaFoldDB" id="A0A1D8NM80"/>
<feature type="region of interest" description="Disordered" evidence="3">
    <location>
        <begin position="532"/>
        <end position="566"/>
    </location>
</feature>
<dbReference type="GO" id="GO:0005092">
    <property type="term" value="F:GDP-dissociation inhibitor activity"/>
    <property type="evidence" value="ECO:0007669"/>
    <property type="project" value="UniProtKB-UniRule"/>
</dbReference>
<dbReference type="VEuPathDB" id="FungiDB:YALI0_F06116g"/>
<dbReference type="EMBL" id="CP017558">
    <property type="protein sequence ID" value="AOW06741.1"/>
    <property type="molecule type" value="Genomic_DNA"/>
</dbReference>
<evidence type="ECO:0000313" key="6">
    <source>
        <dbReference type="Proteomes" id="UP000182444"/>
    </source>
</evidence>
<proteinExistence type="inferred from homology"/>
<reference evidence="5 7" key="2">
    <citation type="submission" date="2018-07" db="EMBL/GenBank/DDBJ databases">
        <title>Draft Genome Assemblies for Five Robust Yarrowia lipolytica Strains Exhibiting High Lipid Production and Pentose Sugar Utilization and Sugar Alcohol Secretion from Undetoxified Lignocellulosic Biomass Hydrolysates.</title>
        <authorList>
            <consortium name="DOE Joint Genome Institute"/>
            <person name="Walker C."/>
            <person name="Ryu S."/>
            <person name="Na H."/>
            <person name="Zane M."/>
            <person name="LaButti K."/>
            <person name="Lipzen A."/>
            <person name="Haridas S."/>
            <person name="Barry K."/>
            <person name="Grigoriev I.V."/>
            <person name="Quarterman J."/>
            <person name="Slininger P."/>
            <person name="Dien B."/>
            <person name="Trinh C.T."/>
        </authorList>
    </citation>
    <scope>NUCLEOTIDE SEQUENCE [LARGE SCALE GENOMIC DNA]</scope>
    <source>
        <strain evidence="5 7">YB392</strain>
    </source>
</reference>
<feature type="compositionally biased region" description="Basic and acidic residues" evidence="3">
    <location>
        <begin position="549"/>
        <end position="559"/>
    </location>
</feature>
<dbReference type="PRINTS" id="PR00894">
    <property type="entry name" value="YEASTMRS6P"/>
</dbReference>
<organism evidence="4 6">
    <name type="scientific">Yarrowia lipolytica</name>
    <name type="common">Candida lipolytica</name>
    <dbReference type="NCBI Taxonomy" id="4952"/>
    <lineage>
        <taxon>Eukaryota</taxon>
        <taxon>Fungi</taxon>
        <taxon>Dikarya</taxon>
        <taxon>Ascomycota</taxon>
        <taxon>Saccharomycotina</taxon>
        <taxon>Dipodascomycetes</taxon>
        <taxon>Dipodascales</taxon>
        <taxon>Dipodascales incertae sedis</taxon>
        <taxon>Yarrowia</taxon>
    </lineage>
</organism>
<dbReference type="GO" id="GO:0005968">
    <property type="term" value="C:Rab-protein geranylgeranyltransferase complex"/>
    <property type="evidence" value="ECO:0007669"/>
    <property type="project" value="EnsemblFungi"/>
</dbReference>
<dbReference type="GeneID" id="2908428"/>
<dbReference type="GO" id="GO:0006612">
    <property type="term" value="P:protein targeting to membrane"/>
    <property type="evidence" value="ECO:0007669"/>
    <property type="project" value="EnsemblFungi"/>
</dbReference>
<dbReference type="GO" id="GO:0004663">
    <property type="term" value="F:Rab geranylgeranyltransferase activity"/>
    <property type="evidence" value="ECO:0007669"/>
    <property type="project" value="EnsemblFungi"/>
</dbReference>
<dbReference type="SUPFAM" id="SSF51905">
    <property type="entry name" value="FAD/NAD(P)-binding domain"/>
    <property type="match status" value="1"/>
</dbReference>
<dbReference type="PANTHER" id="PTHR11787:SF4">
    <property type="entry name" value="CHM, RAB ESCORT PROTEIN 1"/>
    <property type="match status" value="1"/>
</dbReference>
<dbReference type="PRINTS" id="PR00891">
    <property type="entry name" value="RABGDIREP"/>
</dbReference>
<evidence type="ECO:0000313" key="5">
    <source>
        <dbReference type="EMBL" id="RDW24503.1"/>
    </source>
</evidence>
<dbReference type="RefSeq" id="XP_505064.1">
    <property type="nucleotide sequence ID" value="XM_505064.1"/>
</dbReference>
<evidence type="ECO:0000256" key="1">
    <source>
        <dbReference type="ARBA" id="ARBA00005593"/>
    </source>
</evidence>
<dbReference type="InterPro" id="IPR036188">
    <property type="entry name" value="FAD/NAD-bd_sf"/>
</dbReference>
<evidence type="ECO:0000256" key="3">
    <source>
        <dbReference type="SAM" id="MobiDB-lite"/>
    </source>
</evidence>
<dbReference type="PANTHER" id="PTHR11787">
    <property type="entry name" value="RAB GDP-DISSOCIATION INHIBITOR"/>
    <property type="match status" value="1"/>
</dbReference>
<dbReference type="GO" id="GO:0006888">
    <property type="term" value="P:endoplasmic reticulum to Golgi vesicle-mediated transport"/>
    <property type="evidence" value="ECO:0007669"/>
    <property type="project" value="EnsemblFungi"/>
</dbReference>
<dbReference type="InterPro" id="IPR017230">
    <property type="entry name" value="Mrs6"/>
</dbReference>
<name>A0A1D8NM80_YARLL</name>
<dbReference type="PIRSF" id="PIRSF037514">
    <property type="entry name" value="Rab_ger_ger_transf_A_fun"/>
    <property type="match status" value="1"/>
</dbReference>
<reference evidence="4 6" key="1">
    <citation type="journal article" date="2016" name="PLoS ONE">
        <title>Sequence Assembly of Yarrowia lipolytica Strain W29/CLIB89 Shows Transposable Element Diversity.</title>
        <authorList>
            <person name="Magnan C."/>
            <person name="Yu J."/>
            <person name="Chang I."/>
            <person name="Jahn E."/>
            <person name="Kanomata Y."/>
            <person name="Wu J."/>
            <person name="Zeller M."/>
            <person name="Oakes M."/>
            <person name="Baldi P."/>
            <person name="Sandmeyer S."/>
        </authorList>
    </citation>
    <scope>NUCLEOTIDE SEQUENCE [LARGE SCALE GENOMIC DNA]</scope>
    <source>
        <strain evidence="4">CLIB89</strain>
        <strain evidence="6">CLIB89(W29)</strain>
    </source>
</reference>
<evidence type="ECO:0000313" key="4">
    <source>
        <dbReference type="EMBL" id="AOW06741.1"/>
    </source>
</evidence>
<dbReference type="GO" id="GO:0016020">
    <property type="term" value="C:membrane"/>
    <property type="evidence" value="ECO:0007669"/>
    <property type="project" value="EnsemblFungi"/>
</dbReference>
<dbReference type="eggNOG" id="KOG1439">
    <property type="taxonomic scope" value="Eukaryota"/>
</dbReference>
<dbReference type="KEGG" id="yli:2908428"/>
<dbReference type="GO" id="GO:0005829">
    <property type="term" value="C:cytosol"/>
    <property type="evidence" value="ECO:0007669"/>
    <property type="project" value="TreeGrafter"/>
</dbReference>
<dbReference type="GO" id="GO:0007264">
    <property type="term" value="P:small GTPase-mediated signal transduction"/>
    <property type="evidence" value="ECO:0007669"/>
    <property type="project" value="UniProtKB-UniRule"/>
</dbReference>
<dbReference type="EMBL" id="KZ859032">
    <property type="protein sequence ID" value="RDW24503.1"/>
    <property type="molecule type" value="Genomic_DNA"/>
</dbReference>
<dbReference type="OrthoDB" id="1923006at2759"/>
<dbReference type="InterPro" id="IPR018203">
    <property type="entry name" value="GDP_dissociation_inhibitor"/>
</dbReference>
<evidence type="ECO:0000256" key="2">
    <source>
        <dbReference type="PIRNR" id="PIRNR037514"/>
    </source>
</evidence>
<dbReference type="GO" id="GO:0005634">
    <property type="term" value="C:nucleus"/>
    <property type="evidence" value="ECO:0007669"/>
    <property type="project" value="TreeGrafter"/>
</dbReference>
<dbReference type="GO" id="GO:0031267">
    <property type="term" value="F:small GTPase binding"/>
    <property type="evidence" value="ECO:0007669"/>
    <property type="project" value="EnsemblFungi"/>
</dbReference>
<feature type="compositionally biased region" description="Acidic residues" evidence="3">
    <location>
        <begin position="532"/>
        <end position="541"/>
    </location>
</feature>
<dbReference type="Proteomes" id="UP000182444">
    <property type="component" value="Chromosome 1F"/>
</dbReference>